<organism evidence="2 3">
    <name type="scientific">Lasiosphaeria ovina</name>
    <dbReference type="NCBI Taxonomy" id="92902"/>
    <lineage>
        <taxon>Eukaryota</taxon>
        <taxon>Fungi</taxon>
        <taxon>Dikarya</taxon>
        <taxon>Ascomycota</taxon>
        <taxon>Pezizomycotina</taxon>
        <taxon>Sordariomycetes</taxon>
        <taxon>Sordariomycetidae</taxon>
        <taxon>Sordariales</taxon>
        <taxon>Lasiosphaeriaceae</taxon>
        <taxon>Lasiosphaeria</taxon>
    </lineage>
</organism>
<protein>
    <submittedName>
        <fullName evidence="2">Uncharacterized protein</fullName>
    </submittedName>
</protein>
<feature type="transmembrane region" description="Helical" evidence="1">
    <location>
        <begin position="230"/>
        <end position="253"/>
    </location>
</feature>
<keyword evidence="3" id="KW-1185">Reference proteome</keyword>
<evidence type="ECO:0000256" key="1">
    <source>
        <dbReference type="SAM" id="Phobius"/>
    </source>
</evidence>
<keyword evidence="1" id="KW-0812">Transmembrane</keyword>
<evidence type="ECO:0000313" key="3">
    <source>
        <dbReference type="Proteomes" id="UP001287356"/>
    </source>
</evidence>
<reference evidence="2" key="2">
    <citation type="submission" date="2023-06" db="EMBL/GenBank/DDBJ databases">
        <authorList>
            <consortium name="Lawrence Berkeley National Laboratory"/>
            <person name="Haridas S."/>
            <person name="Hensen N."/>
            <person name="Bonometti L."/>
            <person name="Westerberg I."/>
            <person name="Brannstrom I.O."/>
            <person name="Guillou S."/>
            <person name="Cros-Aarteil S."/>
            <person name="Calhoun S."/>
            <person name="Kuo A."/>
            <person name="Mondo S."/>
            <person name="Pangilinan J."/>
            <person name="Riley R."/>
            <person name="Labutti K."/>
            <person name="Andreopoulos B."/>
            <person name="Lipzen A."/>
            <person name="Chen C."/>
            <person name="Yanf M."/>
            <person name="Daum C."/>
            <person name="Ng V."/>
            <person name="Clum A."/>
            <person name="Steindorff A."/>
            <person name="Ohm R."/>
            <person name="Martin F."/>
            <person name="Silar P."/>
            <person name="Natvig D."/>
            <person name="Lalanne C."/>
            <person name="Gautier V."/>
            <person name="Ament-Velasquez S.L."/>
            <person name="Kruys A."/>
            <person name="Hutchinson M.I."/>
            <person name="Powell A.J."/>
            <person name="Barry K."/>
            <person name="Miller A.N."/>
            <person name="Grigoriev I.V."/>
            <person name="Debuchy R."/>
            <person name="Gladieux P."/>
            <person name="Thoren M.H."/>
            <person name="Johannesson H."/>
        </authorList>
    </citation>
    <scope>NUCLEOTIDE SEQUENCE</scope>
    <source>
        <strain evidence="2">CBS 958.72</strain>
    </source>
</reference>
<evidence type="ECO:0000313" key="2">
    <source>
        <dbReference type="EMBL" id="KAK3367390.1"/>
    </source>
</evidence>
<gene>
    <name evidence="2" type="ORF">B0T24DRAFT_534336</name>
</gene>
<dbReference type="EMBL" id="JAULSN010000007">
    <property type="protein sequence ID" value="KAK3367390.1"/>
    <property type="molecule type" value="Genomic_DNA"/>
</dbReference>
<keyword evidence="1" id="KW-1133">Transmembrane helix</keyword>
<proteinExistence type="predicted"/>
<accession>A0AAE0K0N1</accession>
<comment type="caution">
    <text evidence="2">The sequence shown here is derived from an EMBL/GenBank/DDBJ whole genome shotgun (WGS) entry which is preliminary data.</text>
</comment>
<reference evidence="2" key="1">
    <citation type="journal article" date="2023" name="Mol. Phylogenet. Evol.">
        <title>Genome-scale phylogeny and comparative genomics of the fungal order Sordariales.</title>
        <authorList>
            <person name="Hensen N."/>
            <person name="Bonometti L."/>
            <person name="Westerberg I."/>
            <person name="Brannstrom I.O."/>
            <person name="Guillou S."/>
            <person name="Cros-Aarteil S."/>
            <person name="Calhoun S."/>
            <person name="Haridas S."/>
            <person name="Kuo A."/>
            <person name="Mondo S."/>
            <person name="Pangilinan J."/>
            <person name="Riley R."/>
            <person name="LaButti K."/>
            <person name="Andreopoulos B."/>
            <person name="Lipzen A."/>
            <person name="Chen C."/>
            <person name="Yan M."/>
            <person name="Daum C."/>
            <person name="Ng V."/>
            <person name="Clum A."/>
            <person name="Steindorff A."/>
            <person name="Ohm R.A."/>
            <person name="Martin F."/>
            <person name="Silar P."/>
            <person name="Natvig D.O."/>
            <person name="Lalanne C."/>
            <person name="Gautier V."/>
            <person name="Ament-Velasquez S.L."/>
            <person name="Kruys A."/>
            <person name="Hutchinson M.I."/>
            <person name="Powell A.J."/>
            <person name="Barry K."/>
            <person name="Miller A.N."/>
            <person name="Grigoriev I.V."/>
            <person name="Debuchy R."/>
            <person name="Gladieux P."/>
            <person name="Hiltunen Thoren M."/>
            <person name="Johannesson H."/>
        </authorList>
    </citation>
    <scope>NUCLEOTIDE SEQUENCE</scope>
    <source>
        <strain evidence="2">CBS 958.72</strain>
    </source>
</reference>
<dbReference type="AlphaFoldDB" id="A0AAE0K0N1"/>
<sequence>MALPLQILLRRFGQFIPPPLQDLKSRPFHPDDTILSSNMSCQAMVRVANIKIAWVDAFPLHLEFDERTATLKLFRFPSFCAMLAIPRNSERTLFDRLFRDAAGSDADSVFETEVARSPMNQDLFVELLCTYRLIFGQHDKAVSQYQKMKPPSSSTTQHSDPLLDDLCGTQSKKCGLFQTIDACPEKLIYSAESDFPAFGARLLVLQKFVIAQSPNTIKALWLDRRDTHRFWTFWAVLIFGGFSLVLFVIQVFIGGFQINLAIQQMASSSA</sequence>
<dbReference type="Proteomes" id="UP001287356">
    <property type="component" value="Unassembled WGS sequence"/>
</dbReference>
<keyword evidence="1" id="KW-0472">Membrane</keyword>
<name>A0AAE0K0N1_9PEZI</name>